<dbReference type="InterPro" id="IPR003385">
    <property type="entry name" value="Glyco_hydro_77"/>
</dbReference>
<evidence type="ECO:0000256" key="8">
    <source>
        <dbReference type="ARBA" id="ARBA00031423"/>
    </source>
</evidence>
<evidence type="ECO:0000256" key="2">
    <source>
        <dbReference type="ARBA" id="ARBA00005684"/>
    </source>
</evidence>
<sequence length="1347" mass="154158">MYNPVSTYRIQFHKDFNFSDFEAIIPYLHQLGIKTIYASPIFKATPGSTHGYDITDANQVNPEIGTLKQLIAISKKLKAFGMGWLQDIVPNHMAFHPGNGWLMDVLEHGRHSAYSEYFDILWDSPVCDGKIMVPFLGAPLEDVINDGALQIILKNNKLHFSYGEHHYPLNQAAHQILLQIAGETKEEQKKFPGTLLKKINKDGRLLHQIAGEQYYQLCYWQETDRQINFRRFFTVNGLICLNMQRQEVFDDYHRLIKQLLDKGVFQGLRVDHVDGLFDPEQYLDRLRTLAGEDTYIIVEKILEAGEDFPANWPVQGNTGYDFLATVNNLFTEQGSKSVFAAFYKSLTGDGLSVKKMIRQKKSMILHEQMAGELDNLYSLFVSLELAGSKQVDAAPPELIKACIAELLIRFPVYRYYGNVMPLPADESDAVRKILEQLEADESDLKPAVKLLKEVILEQPTQNDDTHNQRVLKFYQRCMQFTGPLMAKGVEDTLMYTYNRFIDHNEVGDSPQAFGISTDGYHRQMTERQIHWPLSVNATSTHDTKRGEDVRARLNVLTDLAGEWVTMVAEWREINASLINNNMPDANDEYFIYQTITGALPMPGQDMDDFVSRVQEYLVKALREGKENSGWAEPYNAYETDVKDFIANILRAESLFMQSFLPFHRKIADYGIMNSMAQVLLKYTSPGMPDIYQGTELWDLSLVDPDNRRPVDYALRQQLPAGSTKELWANRYNAQIKQKLIQSLLIERSSNPELFLNGTYIPLKVKGKCKNNVLAFARRFETQWRVMAVPLHWAALHNGGEPLDFDWDNTRIILPPDAPMGWTDLLNGSSGFGYKGIGLKELFGQLPVVFLKLDAANGDRRAGILMHITSLPSAFGIGDMGPEAFKFIDFLSASRQKYWQMLPVNPVDKLSGFSPYSSSSGMAGNILLISPERLAASGLLEKHVMESYSSETGSAVDFKAVIQLKSHLFDLAYQNFLDRAEEVQRFVDFKNKEASWLDDFALYDVLKESHENKPWHQWPATLRDRDKKTIKQWQQQENKAIDKIKWLQFVFAQQWAGLRDYSKLKGITLFGDMPFYVGYGAVDVWANPHIFNADGIAGVPPDYFSVEGQLWGMPVYRWGELKKTGYEWWLKRIKKNLEYFDLIRLDHFRAFDEYWEVPAGEETAVNGEWKKVPGIDFFNAVKKELGCLPFVAEDLGDITKSVYELRDHFDLPGMRVVQFAFDENLPYSSHIPHNYTINCFAYTGTHDNNTVTGWYEHDITDKERKRIDKYLDTKSNSETIAAQLIKLIYASVARTVIVPVQDVLGLGAGSRINTPSLTEGNWTWRLKQGALTKSIEKKLRKIALYYNR</sequence>
<dbReference type="PANTHER" id="PTHR32438:SF5">
    <property type="entry name" value="4-ALPHA-GLUCANOTRANSFERASE DPE1, CHLOROPLASTIC_AMYLOPLASTIC"/>
    <property type="match status" value="1"/>
</dbReference>
<dbReference type="InterPro" id="IPR017853">
    <property type="entry name" value="GH"/>
</dbReference>
<evidence type="ECO:0000259" key="11">
    <source>
        <dbReference type="SMART" id="SM00642"/>
    </source>
</evidence>
<dbReference type="KEGG" id="muc:MuYL_1463"/>
<evidence type="ECO:0000256" key="6">
    <source>
        <dbReference type="ARBA" id="ARBA00022679"/>
    </source>
</evidence>
<keyword evidence="5 10" id="KW-0328">Glycosyltransferase</keyword>
<proteinExistence type="inferred from homology"/>
<reference evidence="12 13" key="1">
    <citation type="submission" date="2017-08" db="EMBL/GenBank/DDBJ databases">
        <title>Complete genome sequence of Mucilaginibacter sp. strain BJC16-A31.</title>
        <authorList>
            <consortium name="Henan University of Science and Technology"/>
            <person name="You X."/>
        </authorList>
    </citation>
    <scope>NUCLEOTIDE SEQUENCE [LARGE SCALE GENOMIC DNA]</scope>
    <source>
        <strain evidence="12 13">BJC16-A31</strain>
    </source>
</reference>
<dbReference type="NCBIfam" id="TIGR02401">
    <property type="entry name" value="trehalose_TreY"/>
    <property type="match status" value="1"/>
</dbReference>
<accession>A0A223NV12</accession>
<evidence type="ECO:0000256" key="9">
    <source>
        <dbReference type="ARBA" id="ARBA00031501"/>
    </source>
</evidence>
<dbReference type="EMBL" id="CP022743">
    <property type="protein sequence ID" value="ASU33361.1"/>
    <property type="molecule type" value="Genomic_DNA"/>
</dbReference>
<dbReference type="Gene3D" id="1.10.150.200">
    <property type="entry name" value="Maltooligosyl trehalose synthase, domain 3"/>
    <property type="match status" value="1"/>
</dbReference>
<feature type="domain" description="Glycosyl hydrolase family 13 catalytic" evidence="11">
    <location>
        <begin position="16"/>
        <end position="438"/>
    </location>
</feature>
<evidence type="ECO:0000313" key="12">
    <source>
        <dbReference type="EMBL" id="ASU33361.1"/>
    </source>
</evidence>
<evidence type="ECO:0000256" key="5">
    <source>
        <dbReference type="ARBA" id="ARBA00022676"/>
    </source>
</evidence>
<dbReference type="Gene3D" id="1.10.10.470">
    <property type="entry name" value="Maltooligosyl trehalose synthase, domain 4"/>
    <property type="match status" value="1"/>
</dbReference>
<evidence type="ECO:0000256" key="4">
    <source>
        <dbReference type="ARBA" id="ARBA00020295"/>
    </source>
</evidence>
<dbReference type="SUPFAM" id="SSF51445">
    <property type="entry name" value="(Trans)glycosidases"/>
    <property type="match status" value="2"/>
</dbReference>
<dbReference type="GO" id="GO:0004134">
    <property type="term" value="F:4-alpha-glucanotransferase activity"/>
    <property type="evidence" value="ECO:0007669"/>
    <property type="project" value="UniProtKB-EC"/>
</dbReference>
<gene>
    <name evidence="12" type="ORF">MuYL_1463</name>
</gene>
<dbReference type="CDD" id="cd11336">
    <property type="entry name" value="AmyAc_MTSase"/>
    <property type="match status" value="1"/>
</dbReference>
<evidence type="ECO:0000313" key="13">
    <source>
        <dbReference type="Proteomes" id="UP000215002"/>
    </source>
</evidence>
<keyword evidence="13" id="KW-1185">Reference proteome</keyword>
<keyword evidence="6 10" id="KW-0808">Transferase</keyword>
<dbReference type="InterPro" id="IPR013797">
    <property type="entry name" value="Maltooligo_trehalose_synth_4"/>
</dbReference>
<dbReference type="RefSeq" id="WP_094569827.1">
    <property type="nucleotide sequence ID" value="NZ_CP022743.1"/>
</dbReference>
<comment type="similarity">
    <text evidence="2 10">Belongs to the disproportionating enzyme family.</text>
</comment>
<comment type="catalytic activity">
    <reaction evidence="1 10">
        <text>Transfers a segment of a (1-&gt;4)-alpha-D-glucan to a new position in an acceptor, which may be glucose or a (1-&gt;4)-alpha-D-glucan.</text>
        <dbReference type="EC" id="2.4.1.25"/>
    </reaction>
</comment>
<protein>
    <recommendedName>
        <fullName evidence="4 10">4-alpha-glucanotransferase</fullName>
        <ecNumber evidence="3 10">2.4.1.25</ecNumber>
    </recommendedName>
    <alternativeName>
        <fullName evidence="8 10">Amylomaltase</fullName>
    </alternativeName>
    <alternativeName>
        <fullName evidence="9 10">Disproportionating enzyme</fullName>
    </alternativeName>
</protein>
<dbReference type="SMART" id="SM00642">
    <property type="entry name" value="Aamy"/>
    <property type="match status" value="1"/>
</dbReference>
<dbReference type="GO" id="GO:0005975">
    <property type="term" value="P:carbohydrate metabolic process"/>
    <property type="evidence" value="ECO:0007669"/>
    <property type="project" value="InterPro"/>
</dbReference>
<dbReference type="Pfam" id="PF02446">
    <property type="entry name" value="Glyco_hydro_77"/>
    <property type="match status" value="1"/>
</dbReference>
<name>A0A223NV12_9SPHI</name>
<dbReference type="InterPro" id="IPR012767">
    <property type="entry name" value="Trehalose_TreY"/>
</dbReference>
<dbReference type="InterPro" id="IPR006047">
    <property type="entry name" value="GH13_cat_dom"/>
</dbReference>
<dbReference type="OrthoDB" id="9811841at2"/>
<dbReference type="PANTHER" id="PTHR32438">
    <property type="entry name" value="4-ALPHA-GLUCANOTRANSFERASE DPE1, CHLOROPLASTIC/AMYLOPLASTIC"/>
    <property type="match status" value="1"/>
</dbReference>
<dbReference type="Pfam" id="PF00128">
    <property type="entry name" value="Alpha-amylase"/>
    <property type="match status" value="1"/>
</dbReference>
<evidence type="ECO:0000256" key="1">
    <source>
        <dbReference type="ARBA" id="ARBA00000439"/>
    </source>
</evidence>
<dbReference type="Proteomes" id="UP000215002">
    <property type="component" value="Chromosome"/>
</dbReference>
<dbReference type="NCBIfam" id="NF011080">
    <property type="entry name" value="PRK14508.1-3"/>
    <property type="match status" value="1"/>
</dbReference>
<dbReference type="EC" id="2.4.1.25" evidence="3 10"/>
<evidence type="ECO:0000256" key="3">
    <source>
        <dbReference type="ARBA" id="ARBA00012560"/>
    </source>
</evidence>
<dbReference type="Gene3D" id="3.30.1590.10">
    <property type="entry name" value="Maltooligosyl trehalose synthase, domain 2"/>
    <property type="match status" value="1"/>
</dbReference>
<organism evidence="12 13">
    <name type="scientific">Mucilaginibacter xinganensis</name>
    <dbReference type="NCBI Taxonomy" id="1234841"/>
    <lineage>
        <taxon>Bacteria</taxon>
        <taxon>Pseudomonadati</taxon>
        <taxon>Bacteroidota</taxon>
        <taxon>Sphingobacteriia</taxon>
        <taxon>Sphingobacteriales</taxon>
        <taxon>Sphingobacteriaceae</taxon>
        <taxon>Mucilaginibacter</taxon>
    </lineage>
</organism>
<keyword evidence="7 10" id="KW-0119">Carbohydrate metabolism</keyword>
<dbReference type="Gene3D" id="3.20.20.80">
    <property type="entry name" value="Glycosidases"/>
    <property type="match status" value="2"/>
</dbReference>
<evidence type="ECO:0000256" key="10">
    <source>
        <dbReference type="RuleBase" id="RU361207"/>
    </source>
</evidence>
<evidence type="ECO:0000256" key="7">
    <source>
        <dbReference type="ARBA" id="ARBA00023277"/>
    </source>
</evidence>
<dbReference type="NCBIfam" id="TIGR00217">
    <property type="entry name" value="malQ"/>
    <property type="match status" value="1"/>
</dbReference>